<evidence type="ECO:0000256" key="1">
    <source>
        <dbReference type="ARBA" id="ARBA00005298"/>
    </source>
</evidence>
<comment type="similarity">
    <text evidence="1">Belongs to the arrestin family.</text>
</comment>
<accession>A0A8S1A270</accession>
<dbReference type="InterPro" id="IPR011022">
    <property type="entry name" value="Arrestin_C-like"/>
</dbReference>
<evidence type="ECO:0000259" key="3">
    <source>
        <dbReference type="SMART" id="SM01017"/>
    </source>
</evidence>
<feature type="domain" description="Arrestin C-terminal-like" evidence="3">
    <location>
        <begin position="158"/>
        <end position="288"/>
    </location>
</feature>
<dbReference type="SUPFAM" id="SSF81296">
    <property type="entry name" value="E set domains"/>
    <property type="match status" value="2"/>
</dbReference>
<dbReference type="PANTHER" id="PTHR11188:SF17">
    <property type="entry name" value="FI21816P1"/>
    <property type="match status" value="1"/>
</dbReference>
<proteinExistence type="inferred from homology"/>
<evidence type="ECO:0000256" key="2">
    <source>
        <dbReference type="ARBA" id="ARBA00022606"/>
    </source>
</evidence>
<dbReference type="Pfam" id="PF02752">
    <property type="entry name" value="Arrestin_C"/>
    <property type="match status" value="1"/>
</dbReference>
<dbReference type="AlphaFoldDB" id="A0A8S1A270"/>
<dbReference type="EMBL" id="CADEBC010000500">
    <property type="protein sequence ID" value="CAB3238738.1"/>
    <property type="molecule type" value="Genomic_DNA"/>
</dbReference>
<gene>
    <name evidence="4" type="ORF">APLA_LOCUS7535</name>
</gene>
<dbReference type="Gene3D" id="2.60.40.640">
    <property type="match status" value="2"/>
</dbReference>
<dbReference type="InterPro" id="IPR014752">
    <property type="entry name" value="Arrestin-like_C"/>
</dbReference>
<keyword evidence="2" id="KW-0716">Sensory transduction</keyword>
<dbReference type="GO" id="GO:0015031">
    <property type="term" value="P:protein transport"/>
    <property type="evidence" value="ECO:0007669"/>
    <property type="project" value="TreeGrafter"/>
</dbReference>
<dbReference type="InterPro" id="IPR014756">
    <property type="entry name" value="Ig_E-set"/>
</dbReference>
<organism evidence="4 5">
    <name type="scientific">Arctia plantaginis</name>
    <name type="common">Wood tiger moth</name>
    <name type="synonym">Phalaena plantaginis</name>
    <dbReference type="NCBI Taxonomy" id="874455"/>
    <lineage>
        <taxon>Eukaryota</taxon>
        <taxon>Metazoa</taxon>
        <taxon>Ecdysozoa</taxon>
        <taxon>Arthropoda</taxon>
        <taxon>Hexapoda</taxon>
        <taxon>Insecta</taxon>
        <taxon>Pterygota</taxon>
        <taxon>Neoptera</taxon>
        <taxon>Endopterygota</taxon>
        <taxon>Lepidoptera</taxon>
        <taxon>Glossata</taxon>
        <taxon>Ditrysia</taxon>
        <taxon>Noctuoidea</taxon>
        <taxon>Erebidae</taxon>
        <taxon>Arctiinae</taxon>
        <taxon>Arctia</taxon>
    </lineage>
</organism>
<reference evidence="4 5" key="1">
    <citation type="submission" date="2020-04" db="EMBL/GenBank/DDBJ databases">
        <authorList>
            <person name="Wallbank WR R."/>
            <person name="Pardo Diaz C."/>
            <person name="Kozak K."/>
            <person name="Martin S."/>
            <person name="Jiggins C."/>
            <person name="Moest M."/>
            <person name="Warren A I."/>
            <person name="Byers J.R.P. K."/>
            <person name="Montejo-Kovacevich G."/>
            <person name="Yen C E."/>
        </authorList>
    </citation>
    <scope>NUCLEOTIDE SEQUENCE [LARGE SCALE GENOMIC DNA]</scope>
</reference>
<dbReference type="SMART" id="SM01017">
    <property type="entry name" value="Arrestin_C"/>
    <property type="match status" value="1"/>
</dbReference>
<dbReference type="OrthoDB" id="2333384at2759"/>
<keyword evidence="5" id="KW-1185">Reference proteome</keyword>
<dbReference type="GO" id="GO:0005737">
    <property type="term" value="C:cytoplasm"/>
    <property type="evidence" value="ECO:0007669"/>
    <property type="project" value="TreeGrafter"/>
</dbReference>
<dbReference type="InterPro" id="IPR050357">
    <property type="entry name" value="Arrestin_domain-protein"/>
</dbReference>
<dbReference type="PANTHER" id="PTHR11188">
    <property type="entry name" value="ARRESTIN DOMAIN CONTAINING PROTEIN"/>
    <property type="match status" value="1"/>
</dbReference>
<evidence type="ECO:0000313" key="5">
    <source>
        <dbReference type="Proteomes" id="UP000494106"/>
    </source>
</evidence>
<comment type="caution">
    <text evidence="4">The sequence shown here is derived from an EMBL/GenBank/DDBJ whole genome shotgun (WGS) entry which is preliminary data.</text>
</comment>
<sequence>MVIKCQILLRPTHNNIYTSGQMVPGTLRYSIDQPTIFKSITIFFTGKLKGKKTKEESRHLIKKEDLVFMHENVLQERHVYLNTGEYEHAFIFQLPEELPSTYRSNLCTISYKILVEFKRPGLFDSNRLVDIEIPVYGTVKPSLEHRTNFSLTKTPFLTKKNMHAEVKIEKVVFTAGDIIKLNFRINNETNFAINGIITKLMAVTTYKYDLKDKNVKRETINQSVLESPGEASKIEGELTCAVPTNLTNLYSIQHSKFFSREYIVNVIVDLPFPHKNISLEIPVVIEAEIDKLKIDVNCHYSIFNSISYLTYFLSRFPIARVTY</sequence>
<dbReference type="Pfam" id="PF00339">
    <property type="entry name" value="Arrestin_N"/>
    <property type="match status" value="1"/>
</dbReference>
<dbReference type="Proteomes" id="UP000494106">
    <property type="component" value="Unassembled WGS sequence"/>
</dbReference>
<protein>
    <recommendedName>
        <fullName evidence="3">Arrestin C-terminal-like domain-containing protein</fullName>
    </recommendedName>
</protein>
<dbReference type="InterPro" id="IPR011021">
    <property type="entry name" value="Arrestin-like_N"/>
</dbReference>
<name>A0A8S1A270_ARCPL</name>
<evidence type="ECO:0000313" key="4">
    <source>
        <dbReference type="EMBL" id="CAB3238738.1"/>
    </source>
</evidence>